<dbReference type="InterPro" id="IPR036388">
    <property type="entry name" value="WH-like_DNA-bd_sf"/>
</dbReference>
<organism evidence="4 5">
    <name type="scientific">Enterococcus phoeniculicola ATCC BAA-412</name>
    <dbReference type="NCBI Taxonomy" id="1158610"/>
    <lineage>
        <taxon>Bacteria</taxon>
        <taxon>Bacillati</taxon>
        <taxon>Bacillota</taxon>
        <taxon>Bacilli</taxon>
        <taxon>Lactobacillales</taxon>
        <taxon>Enterococcaceae</taxon>
        <taxon>Enterococcus</taxon>
    </lineage>
</organism>
<dbReference type="SUPFAM" id="SSF53067">
    <property type="entry name" value="Actin-like ATPase domain"/>
    <property type="match status" value="1"/>
</dbReference>
<dbReference type="Pfam" id="PF00480">
    <property type="entry name" value="ROK"/>
    <property type="match status" value="1"/>
</dbReference>
<evidence type="ECO:0000256" key="2">
    <source>
        <dbReference type="ARBA" id="ARBA00006479"/>
    </source>
</evidence>
<dbReference type="EMBL" id="AJAT01000015">
    <property type="protein sequence ID" value="EOL43828.1"/>
    <property type="molecule type" value="Genomic_DNA"/>
</dbReference>
<dbReference type="PANTHER" id="PTHR18964:SF149">
    <property type="entry name" value="BIFUNCTIONAL UDP-N-ACETYLGLUCOSAMINE 2-EPIMERASE_N-ACETYLMANNOSAMINE KINASE"/>
    <property type="match status" value="1"/>
</dbReference>
<evidence type="ECO:0000313" key="4">
    <source>
        <dbReference type="EMBL" id="EOL43828.1"/>
    </source>
</evidence>
<dbReference type="InterPro" id="IPR036390">
    <property type="entry name" value="WH_DNA-bd_sf"/>
</dbReference>
<evidence type="ECO:0000256" key="3">
    <source>
        <dbReference type="ARBA" id="ARBA00022629"/>
    </source>
</evidence>
<name>R3TRP5_9ENTE</name>
<protein>
    <recommendedName>
        <fullName evidence="6">ROK family protein</fullName>
    </recommendedName>
</protein>
<evidence type="ECO:0008006" key="6">
    <source>
        <dbReference type="Google" id="ProtNLM"/>
    </source>
</evidence>
<reference evidence="4 5" key="1">
    <citation type="submission" date="2013-02" db="EMBL/GenBank/DDBJ databases">
        <title>The Genome Sequence of Enterococcus phoeniculicola BAA-412.</title>
        <authorList>
            <consortium name="The Broad Institute Genome Sequencing Platform"/>
            <consortium name="The Broad Institute Genome Sequencing Center for Infectious Disease"/>
            <person name="Earl A.M."/>
            <person name="Gilmore M.S."/>
            <person name="Lebreton F."/>
            <person name="Walker B."/>
            <person name="Young S.K."/>
            <person name="Zeng Q."/>
            <person name="Gargeya S."/>
            <person name="Fitzgerald M."/>
            <person name="Haas B."/>
            <person name="Abouelleil A."/>
            <person name="Alvarado L."/>
            <person name="Arachchi H.M."/>
            <person name="Berlin A.M."/>
            <person name="Chapman S.B."/>
            <person name="Dewar J."/>
            <person name="Goldberg J."/>
            <person name="Griggs A."/>
            <person name="Gujja S."/>
            <person name="Hansen M."/>
            <person name="Howarth C."/>
            <person name="Imamovic A."/>
            <person name="Larimer J."/>
            <person name="McCowan C."/>
            <person name="Murphy C."/>
            <person name="Neiman D."/>
            <person name="Pearson M."/>
            <person name="Priest M."/>
            <person name="Roberts A."/>
            <person name="Saif S."/>
            <person name="Shea T."/>
            <person name="Sisk P."/>
            <person name="Sykes S."/>
            <person name="Wortman J."/>
            <person name="Nusbaum C."/>
            <person name="Birren B."/>
        </authorList>
    </citation>
    <scope>NUCLEOTIDE SEQUENCE [LARGE SCALE GENOMIC DNA]</scope>
    <source>
        <strain evidence="4 5">ATCC BAA-412</strain>
    </source>
</reference>
<evidence type="ECO:0000313" key="5">
    <source>
        <dbReference type="Proteomes" id="UP000013785"/>
    </source>
</evidence>
<dbReference type="OrthoDB" id="6501901at2"/>
<keyword evidence="3" id="KW-0859">Xylose metabolism</keyword>
<gene>
    <name evidence="4" type="ORF">UC3_01809</name>
</gene>
<dbReference type="InterPro" id="IPR043129">
    <property type="entry name" value="ATPase_NBD"/>
</dbReference>
<proteinExistence type="inferred from homology"/>
<dbReference type="PATRIC" id="fig|1158610.3.peg.1803"/>
<dbReference type="HOGENOM" id="CLU_067512_0_0_9"/>
<dbReference type="CDD" id="cd23763">
    <property type="entry name" value="ASKHA_ATPase_ROK"/>
    <property type="match status" value="1"/>
</dbReference>
<dbReference type="STRING" id="154621.RV11_GL002055"/>
<dbReference type="SUPFAM" id="SSF46785">
    <property type="entry name" value="Winged helix' DNA-binding domain"/>
    <property type="match status" value="1"/>
</dbReference>
<evidence type="ECO:0000256" key="1">
    <source>
        <dbReference type="ARBA" id="ARBA00002486"/>
    </source>
</evidence>
<accession>R3TRP5</accession>
<keyword evidence="3" id="KW-0119">Carbohydrate metabolism</keyword>
<dbReference type="RefSeq" id="WP_010768472.1">
    <property type="nucleotide sequence ID" value="NZ_ASWE01000002.1"/>
</dbReference>
<dbReference type="Proteomes" id="UP000013785">
    <property type="component" value="Unassembled WGS sequence"/>
</dbReference>
<comment type="function">
    <text evidence="1">Transcriptional repressor of xylose-utilizing enzymes.</text>
</comment>
<dbReference type="AlphaFoldDB" id="R3TRP5"/>
<keyword evidence="5" id="KW-1185">Reference proteome</keyword>
<dbReference type="Gene3D" id="3.30.420.40">
    <property type="match status" value="2"/>
</dbReference>
<dbReference type="GO" id="GO:0042732">
    <property type="term" value="P:D-xylose metabolic process"/>
    <property type="evidence" value="ECO:0007669"/>
    <property type="project" value="UniProtKB-KW"/>
</dbReference>
<sequence length="334" mass="38193">MKSYGPERIKKHNQKFIKKVFNDNQKPLTKTQLAKSTGLSVVTINKLLPEMIARGELIELDNPIVTGGRKASVYRLNANYHTTLIVQYVAQDEEMTANFSVVNLENQIVKKYRKYEEQIELNGLKKEIGRLLQEYPTISSLVIGVPGTEINGYLKIMDYSALLNINLTQQIRDTFHLPVIVENDINAATLGYSLKNKGNEKVIAGVYFPEKFPPGASLVIHNQLFHGGHGMSGEIKHAPQFYQQEFPITDKTLYRERVMESLQILVSLYDPDEIVVYSESKFLPLDWEEEVLSKLDTLFPYDISFFIKKSSSFLEEYFIGLNFIGIQLLEDLDD</sequence>
<comment type="caution">
    <text evidence="4">The sequence shown here is derived from an EMBL/GenBank/DDBJ whole genome shotgun (WGS) entry which is preliminary data.</text>
</comment>
<dbReference type="eggNOG" id="COG1940">
    <property type="taxonomic scope" value="Bacteria"/>
</dbReference>
<dbReference type="InterPro" id="IPR000600">
    <property type="entry name" value="ROK"/>
</dbReference>
<dbReference type="Gene3D" id="1.10.10.10">
    <property type="entry name" value="Winged helix-like DNA-binding domain superfamily/Winged helix DNA-binding domain"/>
    <property type="match status" value="1"/>
</dbReference>
<comment type="similarity">
    <text evidence="2">Belongs to the ROK (NagC/XylR) family.</text>
</comment>
<dbReference type="PANTHER" id="PTHR18964">
    <property type="entry name" value="ROK (REPRESSOR, ORF, KINASE) FAMILY"/>
    <property type="match status" value="1"/>
</dbReference>